<gene>
    <name evidence="3" type="primary">LOC105990598</name>
</gene>
<reference evidence="3" key="1">
    <citation type="submission" date="2025-08" db="UniProtKB">
        <authorList>
            <consortium name="RefSeq"/>
        </authorList>
    </citation>
    <scope>IDENTIFICATION</scope>
    <source>
        <tissue evidence="3">Kidney</tissue>
    </source>
</reference>
<evidence type="ECO:0000313" key="3">
    <source>
        <dbReference type="RefSeq" id="XP_012878492.1"/>
    </source>
</evidence>
<dbReference type="RefSeq" id="XP_012878492.1">
    <property type="nucleotide sequence ID" value="XM_013023038.1"/>
</dbReference>
<feature type="region of interest" description="Disordered" evidence="1">
    <location>
        <begin position="1"/>
        <end position="166"/>
    </location>
</feature>
<feature type="non-terminal residue" evidence="3">
    <location>
        <position position="1"/>
    </location>
</feature>
<evidence type="ECO:0000313" key="2">
    <source>
        <dbReference type="Proteomes" id="UP000081671"/>
    </source>
</evidence>
<name>A0A1S3FRK5_DIPOR</name>
<feature type="region of interest" description="Disordered" evidence="1">
    <location>
        <begin position="413"/>
        <end position="451"/>
    </location>
</feature>
<proteinExistence type="predicted"/>
<dbReference type="GeneID" id="105990598"/>
<sequence>SPSPSPSSSPSSSSSSPSSSSLPSPSSSSLSSSPSSSSLPSPSSSSPSSSSLLSPSSPSPSSSSLPSPSSSSLSSSPSSSLSLSSPSLSSSSPSPSPERRPGRARVPAGSLPPQHADSGRPRVGWQQKPFSSALPSAPCRRERRALRGPAKSSVETPGQARPACGIGGGPRLGLRVASVGAPGSACVWHRWGPPARPACGICGGPRLGLRVASVGAPGSCGIGGGPRLGLRVASVGAPGSACVWHRWGPPARPACGIGGGPQHLSVSLRSDHQLRSQAAASCPPRDPVLGSRGHSLSMPLATSAGRSLHLRWWSQASALATSWSHVDPGCLRDALALELSPGDRCWPQDPCTKERQMTAIINDQSGHRLSKEQRCGFQLQTLSATTHPSCQHGSGEQAVPRDPVCKVGAGTVSPHIVTRGSKKQKPPEPSQALPEGLDTVHHGPSSPRPSCFRKLPHFQLLL</sequence>
<keyword evidence="2" id="KW-1185">Reference proteome</keyword>
<dbReference type="InParanoid" id="A0A1S3FRK5"/>
<organism evidence="2 3">
    <name type="scientific">Dipodomys ordii</name>
    <name type="common">Ord's kangaroo rat</name>
    <dbReference type="NCBI Taxonomy" id="10020"/>
    <lineage>
        <taxon>Eukaryota</taxon>
        <taxon>Metazoa</taxon>
        <taxon>Chordata</taxon>
        <taxon>Craniata</taxon>
        <taxon>Vertebrata</taxon>
        <taxon>Euteleostomi</taxon>
        <taxon>Mammalia</taxon>
        <taxon>Eutheria</taxon>
        <taxon>Euarchontoglires</taxon>
        <taxon>Glires</taxon>
        <taxon>Rodentia</taxon>
        <taxon>Castorimorpha</taxon>
        <taxon>Heteromyidae</taxon>
        <taxon>Dipodomyinae</taxon>
        <taxon>Dipodomys</taxon>
    </lineage>
</organism>
<accession>A0A1S3FRK5</accession>
<dbReference type="Proteomes" id="UP000081671">
    <property type="component" value="Unplaced"/>
</dbReference>
<dbReference type="KEGG" id="dord:105990598"/>
<dbReference type="AlphaFoldDB" id="A0A1S3FRK5"/>
<protein>
    <submittedName>
        <fullName evidence="3">Proline-rich receptor-like protein kinase PERK2</fullName>
    </submittedName>
</protein>
<evidence type="ECO:0000256" key="1">
    <source>
        <dbReference type="SAM" id="MobiDB-lite"/>
    </source>
</evidence>
<feature type="compositionally biased region" description="Low complexity" evidence="1">
    <location>
        <begin position="8"/>
        <end position="93"/>
    </location>
</feature>